<dbReference type="AlphaFoldDB" id="A0A0C3FTN5"/>
<reference evidence="1 2" key="1">
    <citation type="submission" date="2014-04" db="EMBL/GenBank/DDBJ databases">
        <authorList>
            <consortium name="DOE Joint Genome Institute"/>
            <person name="Kuo A."/>
            <person name="Tarkka M."/>
            <person name="Buscot F."/>
            <person name="Kohler A."/>
            <person name="Nagy L.G."/>
            <person name="Floudas D."/>
            <person name="Copeland A."/>
            <person name="Barry K.W."/>
            <person name="Cichocki N."/>
            <person name="Veneault-Fourrey C."/>
            <person name="LaButti K."/>
            <person name="Lindquist E.A."/>
            <person name="Lipzen A."/>
            <person name="Lundell T."/>
            <person name="Morin E."/>
            <person name="Murat C."/>
            <person name="Sun H."/>
            <person name="Tunlid A."/>
            <person name="Henrissat B."/>
            <person name="Grigoriev I.V."/>
            <person name="Hibbett D.S."/>
            <person name="Martin F."/>
            <person name="Nordberg H.P."/>
            <person name="Cantor M.N."/>
            <person name="Hua S.X."/>
        </authorList>
    </citation>
    <scope>NUCLEOTIDE SEQUENCE [LARGE SCALE GENOMIC DNA]</scope>
    <source>
        <strain evidence="1 2">F 1598</strain>
    </source>
</reference>
<organism evidence="1 2">
    <name type="scientific">Piloderma croceum (strain F 1598)</name>
    <dbReference type="NCBI Taxonomy" id="765440"/>
    <lineage>
        <taxon>Eukaryota</taxon>
        <taxon>Fungi</taxon>
        <taxon>Dikarya</taxon>
        <taxon>Basidiomycota</taxon>
        <taxon>Agaricomycotina</taxon>
        <taxon>Agaricomycetes</taxon>
        <taxon>Agaricomycetidae</taxon>
        <taxon>Atheliales</taxon>
        <taxon>Atheliaceae</taxon>
        <taxon>Piloderma</taxon>
    </lineage>
</organism>
<name>A0A0C3FTN5_PILCF</name>
<dbReference type="Proteomes" id="UP000054166">
    <property type="component" value="Unassembled WGS sequence"/>
</dbReference>
<gene>
    <name evidence="1" type="ORF">PILCRDRAFT_471474</name>
</gene>
<dbReference type="InParanoid" id="A0A0C3FTN5"/>
<evidence type="ECO:0000313" key="1">
    <source>
        <dbReference type="EMBL" id="KIM82201.1"/>
    </source>
</evidence>
<evidence type="ECO:0000313" key="2">
    <source>
        <dbReference type="Proteomes" id="UP000054166"/>
    </source>
</evidence>
<protein>
    <submittedName>
        <fullName evidence="1">Uncharacterized protein</fullName>
    </submittedName>
</protein>
<dbReference type="EMBL" id="KN832995">
    <property type="protein sequence ID" value="KIM82201.1"/>
    <property type="molecule type" value="Genomic_DNA"/>
</dbReference>
<sequence>MNRIELAYFVENFGGFLCRFLQKALFLYQILLPLPAQLPQSFQQRARLPSLREPSSSSSPSFVALQRRHAFLLSISRRFTACASSLRSSRVLCTNLHMH</sequence>
<keyword evidence="2" id="KW-1185">Reference proteome</keyword>
<proteinExistence type="predicted"/>
<dbReference type="HOGENOM" id="CLU_2321207_0_0_1"/>
<accession>A0A0C3FTN5</accession>
<reference evidence="2" key="2">
    <citation type="submission" date="2015-01" db="EMBL/GenBank/DDBJ databases">
        <title>Evolutionary Origins and Diversification of the Mycorrhizal Mutualists.</title>
        <authorList>
            <consortium name="DOE Joint Genome Institute"/>
            <consortium name="Mycorrhizal Genomics Consortium"/>
            <person name="Kohler A."/>
            <person name="Kuo A."/>
            <person name="Nagy L.G."/>
            <person name="Floudas D."/>
            <person name="Copeland A."/>
            <person name="Barry K.W."/>
            <person name="Cichocki N."/>
            <person name="Veneault-Fourrey C."/>
            <person name="LaButti K."/>
            <person name="Lindquist E.A."/>
            <person name="Lipzen A."/>
            <person name="Lundell T."/>
            <person name="Morin E."/>
            <person name="Murat C."/>
            <person name="Riley R."/>
            <person name="Ohm R."/>
            <person name="Sun H."/>
            <person name="Tunlid A."/>
            <person name="Henrissat B."/>
            <person name="Grigoriev I.V."/>
            <person name="Hibbett D.S."/>
            <person name="Martin F."/>
        </authorList>
    </citation>
    <scope>NUCLEOTIDE SEQUENCE [LARGE SCALE GENOMIC DNA]</scope>
    <source>
        <strain evidence="2">F 1598</strain>
    </source>
</reference>